<dbReference type="PATRIC" id="fig|1346330.5.peg.4159"/>
<accession>U2HQ58</accession>
<reference evidence="2 3" key="1">
    <citation type="journal article" date="2013" name="Genome Announc.">
        <title>The Draft Genome Sequence of Sphingomonas paucimobilis Strain HER1398 (Proteobacteria), Host to the Giant PAU Phage, Indicates That It Is a Member of the Genus Sphingobacterium (Bacteroidetes).</title>
        <authorList>
            <person name="White R.A.III."/>
            <person name="Suttle C.A."/>
        </authorList>
    </citation>
    <scope>NUCLEOTIDE SEQUENCE [LARGE SCALE GENOMIC DNA]</scope>
    <source>
        <strain evidence="2 3">HER1398</strain>
    </source>
</reference>
<protein>
    <recommendedName>
        <fullName evidence="1">Nucleotidyl transferase domain-containing protein</fullName>
    </recommendedName>
</protein>
<dbReference type="eggNOG" id="COG1208">
    <property type="taxonomic scope" value="Bacteria"/>
</dbReference>
<evidence type="ECO:0000259" key="1">
    <source>
        <dbReference type="Pfam" id="PF00483"/>
    </source>
</evidence>
<dbReference type="SUPFAM" id="SSF53448">
    <property type="entry name" value="Nucleotide-diphospho-sugar transferases"/>
    <property type="match status" value="1"/>
</dbReference>
<dbReference type="Pfam" id="PF00483">
    <property type="entry name" value="NTP_transferase"/>
    <property type="match status" value="1"/>
</dbReference>
<keyword evidence="3" id="KW-1185">Reference proteome</keyword>
<dbReference type="Gene3D" id="3.90.550.10">
    <property type="entry name" value="Spore Coat Polysaccharide Biosynthesis Protein SpsA, Chain A"/>
    <property type="match status" value="1"/>
</dbReference>
<name>U2HQ58_9SPHI</name>
<dbReference type="STRING" id="1346330.M472_01465"/>
<gene>
    <name evidence="2" type="ORF">M472_01465</name>
</gene>
<dbReference type="RefSeq" id="WP_021072158.1">
    <property type="nucleotide sequence ID" value="NZ_ATDL01000022.1"/>
</dbReference>
<organism evidence="2 3">
    <name type="scientific">Sphingobacterium paucimobilis HER1398</name>
    <dbReference type="NCBI Taxonomy" id="1346330"/>
    <lineage>
        <taxon>Bacteria</taxon>
        <taxon>Pseudomonadati</taxon>
        <taxon>Bacteroidota</taxon>
        <taxon>Sphingobacteriia</taxon>
        <taxon>Sphingobacteriales</taxon>
        <taxon>Sphingobacteriaceae</taxon>
        <taxon>Sphingobacterium</taxon>
    </lineage>
</organism>
<proteinExistence type="predicted"/>
<dbReference type="EMBL" id="ATDL01000022">
    <property type="protein sequence ID" value="ERJ57425.1"/>
    <property type="molecule type" value="Genomic_DNA"/>
</dbReference>
<dbReference type="Proteomes" id="UP000016584">
    <property type="component" value="Unassembled WGS sequence"/>
</dbReference>
<dbReference type="AlphaFoldDB" id="U2HQ58"/>
<dbReference type="InterPro" id="IPR029044">
    <property type="entry name" value="Nucleotide-diphossugar_trans"/>
</dbReference>
<comment type="caution">
    <text evidence="2">The sequence shown here is derived from an EMBL/GenBank/DDBJ whole genome shotgun (WGS) entry which is preliminary data.</text>
</comment>
<evidence type="ECO:0000313" key="3">
    <source>
        <dbReference type="Proteomes" id="UP000016584"/>
    </source>
</evidence>
<dbReference type="InterPro" id="IPR005835">
    <property type="entry name" value="NTP_transferase_dom"/>
</dbReference>
<feature type="domain" description="Nucleotidyl transferase" evidence="1">
    <location>
        <begin position="29"/>
        <end position="194"/>
    </location>
</feature>
<evidence type="ECO:0000313" key="2">
    <source>
        <dbReference type="EMBL" id="ERJ57425.1"/>
    </source>
</evidence>
<sequence>MKLQDSLVKYRLDNNLDMRSNMMGKPTLLIMAAGMGSRYGTLKQFDDFGPAGETILDYSIYDAIAAGFGKIVFVVRAESLPTIRSLYEEKLAHKIEIRYAVQDLDLRKFGIKHDVSRIKPWGTGHAVLSAFECIDEPFAVINADDFYGRDAFQKMADFLRTEISHMHMGMIGFRLANTLSDHGAVSRGVCTLSTAGTLEAIVERMQIYYNNSDGVNNIVYKEDEQEHVLDPEIPVSMNFWGFTPRIFKIALDLFTIFVEQNLENPKAEFFIPTVADYMIRNSLTDFAVIGTNAKWFGVTYREDKPIVQQSILELVKAGVYPRYLFSG</sequence>